<accession>A0A6B1DSF3</accession>
<protein>
    <submittedName>
        <fullName evidence="2">MBL fold metallo-hydrolase</fullName>
    </submittedName>
</protein>
<dbReference type="GO" id="GO:0016787">
    <property type="term" value="F:hydrolase activity"/>
    <property type="evidence" value="ECO:0007669"/>
    <property type="project" value="UniProtKB-KW"/>
</dbReference>
<dbReference type="AlphaFoldDB" id="A0A6B1DSF3"/>
<dbReference type="InterPro" id="IPR036866">
    <property type="entry name" value="RibonucZ/Hydroxyglut_hydro"/>
</dbReference>
<name>A0A6B1DSF3_9CHLR</name>
<evidence type="ECO:0000313" key="2">
    <source>
        <dbReference type="EMBL" id="MYD90639.1"/>
    </source>
</evidence>
<keyword evidence="2" id="KW-0378">Hydrolase</keyword>
<dbReference type="PANTHER" id="PTHR42951">
    <property type="entry name" value="METALLO-BETA-LACTAMASE DOMAIN-CONTAINING"/>
    <property type="match status" value="1"/>
</dbReference>
<organism evidence="2">
    <name type="scientific">Caldilineaceae bacterium SB0662_bin_9</name>
    <dbReference type="NCBI Taxonomy" id="2605258"/>
    <lineage>
        <taxon>Bacteria</taxon>
        <taxon>Bacillati</taxon>
        <taxon>Chloroflexota</taxon>
        <taxon>Caldilineae</taxon>
        <taxon>Caldilineales</taxon>
        <taxon>Caldilineaceae</taxon>
    </lineage>
</organism>
<dbReference type="CDD" id="cd16282">
    <property type="entry name" value="metallo-hydrolase-like_MBL-fold"/>
    <property type="match status" value="1"/>
</dbReference>
<dbReference type="EMBL" id="VXPY01000071">
    <property type="protein sequence ID" value="MYD90639.1"/>
    <property type="molecule type" value="Genomic_DNA"/>
</dbReference>
<dbReference type="PANTHER" id="PTHR42951:SF4">
    <property type="entry name" value="ACYL-COENZYME A THIOESTERASE MBLAC2"/>
    <property type="match status" value="1"/>
</dbReference>
<dbReference type="InterPro" id="IPR050855">
    <property type="entry name" value="NDM-1-like"/>
</dbReference>
<dbReference type="Pfam" id="PF00753">
    <property type="entry name" value="Lactamase_B"/>
    <property type="match status" value="1"/>
</dbReference>
<dbReference type="SMART" id="SM00849">
    <property type="entry name" value="Lactamase_B"/>
    <property type="match status" value="1"/>
</dbReference>
<proteinExistence type="predicted"/>
<gene>
    <name evidence="2" type="ORF">F4Y08_09945</name>
</gene>
<dbReference type="SUPFAM" id="SSF56281">
    <property type="entry name" value="Metallo-hydrolase/oxidoreductase"/>
    <property type="match status" value="1"/>
</dbReference>
<feature type="domain" description="Metallo-beta-lactamase" evidence="1">
    <location>
        <begin position="33"/>
        <end position="221"/>
    </location>
</feature>
<dbReference type="InterPro" id="IPR001279">
    <property type="entry name" value="Metallo-B-lactamas"/>
</dbReference>
<comment type="caution">
    <text evidence="2">The sequence shown here is derived from an EMBL/GenBank/DDBJ whole genome shotgun (WGS) entry which is preliminary data.</text>
</comment>
<sequence length="303" mass="34550">MPDSPAITPEDLDKYCPVRKLSSKVYVNINYSTCTTGCIVTREGAVLIDTPLIPQQAKHWRSQIEEFSKNIPISYILLTDHHRGHALGCQYFMPALVIGHERAHKEMQGFSENFKERVRNSFRKMPEIQAEMEEITVHPPQITFTQRAGFFIGGTSIECIFVGGHTPATSIIWLEKERICFVGDTIWTDQHPYMAQANSEEWLEALKLIRSLDPEVIVPGHGEPLQGLERIRLMEDYIQSLRQQVAECLAAGKDKNETKKELVKDLMDRFTVPNARRSKIESQIGSGINRVYRELQRAAQVQA</sequence>
<reference evidence="2" key="1">
    <citation type="submission" date="2019-09" db="EMBL/GenBank/DDBJ databases">
        <title>Characterisation of the sponge microbiome using genome-centric metagenomics.</title>
        <authorList>
            <person name="Engelberts J.P."/>
            <person name="Robbins S.J."/>
            <person name="De Goeij J.M."/>
            <person name="Aranda M."/>
            <person name="Bell S.C."/>
            <person name="Webster N.S."/>
        </authorList>
    </citation>
    <scope>NUCLEOTIDE SEQUENCE</scope>
    <source>
        <strain evidence="2">SB0662_bin_9</strain>
    </source>
</reference>
<evidence type="ECO:0000259" key="1">
    <source>
        <dbReference type="SMART" id="SM00849"/>
    </source>
</evidence>
<dbReference type="Gene3D" id="3.60.15.10">
    <property type="entry name" value="Ribonuclease Z/Hydroxyacylglutathione hydrolase-like"/>
    <property type="match status" value="1"/>
</dbReference>